<evidence type="ECO:0000313" key="5">
    <source>
        <dbReference type="Proteomes" id="UP000000600"/>
    </source>
</evidence>
<comment type="subcellular location">
    <subcellularLocation>
        <location evidence="1">Membrane</location>
    </subcellularLocation>
</comment>
<reference evidence="4 5" key="1">
    <citation type="journal article" date="2006" name="Nature">
        <title>Global trends of whole-genome duplications revealed by the ciliate Paramecium tetraurelia.</title>
        <authorList>
            <consortium name="Genoscope"/>
            <person name="Aury J.-M."/>
            <person name="Jaillon O."/>
            <person name="Duret L."/>
            <person name="Noel B."/>
            <person name="Jubin C."/>
            <person name="Porcel B.M."/>
            <person name="Segurens B."/>
            <person name="Daubin V."/>
            <person name="Anthouard V."/>
            <person name="Aiach N."/>
            <person name="Arnaiz O."/>
            <person name="Billaut A."/>
            <person name="Beisson J."/>
            <person name="Blanc I."/>
            <person name="Bouhouche K."/>
            <person name="Camara F."/>
            <person name="Duharcourt S."/>
            <person name="Guigo R."/>
            <person name="Gogendeau D."/>
            <person name="Katinka M."/>
            <person name="Keller A.-M."/>
            <person name="Kissmehl R."/>
            <person name="Klotz C."/>
            <person name="Koll F."/>
            <person name="Le Moue A."/>
            <person name="Lepere C."/>
            <person name="Malinsky S."/>
            <person name="Nowacki M."/>
            <person name="Nowak J.K."/>
            <person name="Plattner H."/>
            <person name="Poulain J."/>
            <person name="Ruiz F."/>
            <person name="Serrano V."/>
            <person name="Zagulski M."/>
            <person name="Dessen P."/>
            <person name="Betermier M."/>
            <person name="Weissenbach J."/>
            <person name="Scarpelli C."/>
            <person name="Schachter V."/>
            <person name="Sperling L."/>
            <person name="Meyer E."/>
            <person name="Cohen J."/>
            <person name="Wincker P."/>
        </authorList>
    </citation>
    <scope>NUCLEOTIDE SEQUENCE [LARGE SCALE GENOMIC DNA]</scope>
    <source>
        <strain evidence="4 5">Stock d4-2</strain>
    </source>
</reference>
<dbReference type="EMBL" id="CT868672">
    <property type="protein sequence ID" value="CAK93393.1"/>
    <property type="molecule type" value="Genomic_DNA"/>
</dbReference>
<dbReference type="Gene3D" id="3.60.40.10">
    <property type="entry name" value="PPM-type phosphatase domain"/>
    <property type="match status" value="1"/>
</dbReference>
<dbReference type="Pfam" id="PF00481">
    <property type="entry name" value="PP2C"/>
    <property type="match status" value="1"/>
</dbReference>
<dbReference type="KEGG" id="ptm:GSPATT00025737001"/>
<dbReference type="SMART" id="SM00332">
    <property type="entry name" value="PP2Cc"/>
    <property type="match status" value="1"/>
</dbReference>
<feature type="domain" description="PPM-type phosphatase" evidence="3">
    <location>
        <begin position="17"/>
        <end position="282"/>
    </location>
</feature>
<dbReference type="GO" id="GO:0016020">
    <property type="term" value="C:membrane"/>
    <property type="evidence" value="ECO:0007669"/>
    <property type="project" value="UniProtKB-SubCell"/>
</dbReference>
<sequence length="284" mass="32656">MYTNQSVYIPKAIGVKEYAYDEEINIPYRQQMEDFYFIKDNILEDGSQSILFGIMDGHGGQTVAKFVSTNFPKVQHQFTIPRFFFSYISKSKDQSINCFRIHSKKYQSIEFKVNEMVKQECNSNEVGSTASIGFMRLEGAKRMLYFANVGDSRAFLFGDQVVPLTTDHKPNKQGEKARIQQHQGTVLMDRLNGILAISRAFGDHSFTQYGLTCTPDQVKVELRLSHKWVVVASDGLWDVVNEQELLQFIRYKESADEVTKFLQKLAQKRQSKDNVSILCLKIQI</sequence>
<dbReference type="SUPFAM" id="SSF81606">
    <property type="entry name" value="PP2C-like"/>
    <property type="match status" value="1"/>
</dbReference>
<gene>
    <name evidence="4" type="ORF">GSPATT00025737001</name>
</gene>
<keyword evidence="2" id="KW-0472">Membrane</keyword>
<dbReference type="PANTHER" id="PTHR47992">
    <property type="entry name" value="PROTEIN PHOSPHATASE"/>
    <property type="match status" value="1"/>
</dbReference>
<evidence type="ECO:0000256" key="2">
    <source>
        <dbReference type="ARBA" id="ARBA00023136"/>
    </source>
</evidence>
<dbReference type="Proteomes" id="UP000000600">
    <property type="component" value="Unassembled WGS sequence"/>
</dbReference>
<dbReference type="GO" id="GO:0007165">
    <property type="term" value="P:signal transduction"/>
    <property type="evidence" value="ECO:0000318"/>
    <property type="project" value="GO_Central"/>
</dbReference>
<dbReference type="HOGENOM" id="CLU_013173_1_1_1"/>
<dbReference type="InterPro" id="IPR015655">
    <property type="entry name" value="PP2C"/>
</dbReference>
<protein>
    <recommendedName>
        <fullName evidence="3">PPM-type phosphatase domain-containing protein</fullName>
    </recommendedName>
</protein>
<evidence type="ECO:0000259" key="3">
    <source>
        <dbReference type="PROSITE" id="PS51746"/>
    </source>
</evidence>
<dbReference type="GeneID" id="5046575"/>
<proteinExistence type="predicted"/>
<dbReference type="OrthoDB" id="10264738at2759"/>
<dbReference type="GO" id="GO:0004722">
    <property type="term" value="F:protein serine/threonine phosphatase activity"/>
    <property type="evidence" value="ECO:0000318"/>
    <property type="project" value="GO_Central"/>
</dbReference>
<dbReference type="eggNOG" id="KOG0698">
    <property type="taxonomic scope" value="Eukaryota"/>
</dbReference>
<dbReference type="FunFam" id="3.60.40.10:FF:000274">
    <property type="entry name" value="Uncharacterized protein"/>
    <property type="match status" value="1"/>
</dbReference>
<dbReference type="STRING" id="5888.A0EDM6"/>
<dbReference type="OMA" id="KICIRSV"/>
<dbReference type="InterPro" id="IPR036457">
    <property type="entry name" value="PPM-type-like_dom_sf"/>
</dbReference>
<evidence type="ECO:0000256" key="1">
    <source>
        <dbReference type="ARBA" id="ARBA00004370"/>
    </source>
</evidence>
<dbReference type="CDD" id="cd00143">
    <property type="entry name" value="PP2Cc"/>
    <property type="match status" value="1"/>
</dbReference>
<dbReference type="AlphaFoldDB" id="A0EDM6"/>
<accession>A0EDM6</accession>
<name>A0EDM6_PARTE</name>
<dbReference type="InParanoid" id="A0EDM6"/>
<evidence type="ECO:0000313" key="4">
    <source>
        <dbReference type="EMBL" id="CAK93393.1"/>
    </source>
</evidence>
<organism evidence="4 5">
    <name type="scientific">Paramecium tetraurelia</name>
    <dbReference type="NCBI Taxonomy" id="5888"/>
    <lineage>
        <taxon>Eukaryota</taxon>
        <taxon>Sar</taxon>
        <taxon>Alveolata</taxon>
        <taxon>Ciliophora</taxon>
        <taxon>Intramacronucleata</taxon>
        <taxon>Oligohymenophorea</taxon>
        <taxon>Peniculida</taxon>
        <taxon>Parameciidae</taxon>
        <taxon>Paramecium</taxon>
    </lineage>
</organism>
<dbReference type="InterPro" id="IPR001932">
    <property type="entry name" value="PPM-type_phosphatase-like_dom"/>
</dbReference>
<keyword evidence="5" id="KW-1185">Reference proteome</keyword>
<dbReference type="PROSITE" id="PS51746">
    <property type="entry name" value="PPM_2"/>
    <property type="match status" value="1"/>
</dbReference>
<dbReference type="RefSeq" id="XP_001460790.1">
    <property type="nucleotide sequence ID" value="XM_001460753.1"/>
</dbReference>